<proteinExistence type="inferred from homology"/>
<evidence type="ECO:0000256" key="15">
    <source>
        <dbReference type="ARBA" id="ARBA00023180"/>
    </source>
</evidence>
<keyword evidence="2" id="KW-1168">Fusion of virus membrane with host membrane</keyword>
<name>A0A9Y1IJR7_9BETA</name>
<evidence type="ECO:0000256" key="13">
    <source>
        <dbReference type="ARBA" id="ARBA00023046"/>
    </source>
</evidence>
<keyword evidence="3" id="KW-1032">Host cell membrane</keyword>
<dbReference type="Gene3D" id="2.60.40.3190">
    <property type="entry name" value="Herpesvirus glycoprotein H, C-terminal domain"/>
    <property type="match status" value="1"/>
</dbReference>
<evidence type="ECO:0000256" key="11">
    <source>
        <dbReference type="ARBA" id="ARBA00022981"/>
    </source>
</evidence>
<dbReference type="GO" id="GO:0019064">
    <property type="term" value="P:fusion of virus membrane with host plasma membrane"/>
    <property type="evidence" value="ECO:0007669"/>
    <property type="project" value="UniProtKB-KW"/>
</dbReference>
<keyword evidence="11" id="KW-0730">Sialic acid</keyword>
<dbReference type="EMBL" id="OP429121">
    <property type="protein sequence ID" value="WEG68797.1"/>
    <property type="molecule type" value="Genomic_DNA"/>
</dbReference>
<keyword evidence="8" id="KW-0946">Virion</keyword>
<keyword evidence="4" id="KW-1169">Fusion of virus membrane with host cell membrane</keyword>
<keyword evidence="13" id="KW-1039">Host endosome</keyword>
<evidence type="ECO:0000256" key="8">
    <source>
        <dbReference type="ARBA" id="ARBA00022844"/>
    </source>
</evidence>
<evidence type="ECO:0000256" key="5">
    <source>
        <dbReference type="ARBA" id="ARBA00022595"/>
    </source>
</evidence>
<evidence type="ECO:0000256" key="2">
    <source>
        <dbReference type="ARBA" id="ARBA00022506"/>
    </source>
</evidence>
<evidence type="ECO:0000256" key="14">
    <source>
        <dbReference type="ARBA" id="ARBA00023136"/>
    </source>
</evidence>
<organism evidence="20">
    <name type="scientific">Mastomys natalensis cytomegalovirus 1</name>
    <dbReference type="NCBI Taxonomy" id="2973541"/>
    <lineage>
        <taxon>Viruses</taxon>
        <taxon>Duplodnaviria</taxon>
        <taxon>Heunggongvirae</taxon>
        <taxon>Peploviricota</taxon>
        <taxon>Herviviricetes</taxon>
        <taxon>Herpesvirales</taxon>
        <taxon>Orthoherpesviridae</taxon>
        <taxon>Betaherpesvirinae</taxon>
        <taxon>Muromegalovirus</taxon>
    </lineage>
</organism>
<reference evidence="20" key="2">
    <citation type="submission" date="2023-06" db="EMBL/GenBank/DDBJ databases">
        <title>Isolation and genome sequencing of cytomegaloviruses from Natal multimammate mice (Mastomys natalensis).</title>
        <authorList>
            <person name="Jarvis M.A."/>
            <person name="Davison A.J."/>
        </authorList>
    </citation>
    <scope>NUCLEOTIDE SEQUENCE</scope>
    <source>
        <strain evidence="19">Mnat29</strain>
        <strain evidence="20">Mnat36</strain>
    </source>
</reference>
<dbReference type="InterPro" id="IPR003493">
    <property type="entry name" value="Herpes_gH"/>
</dbReference>
<dbReference type="EMBL" id="OP429138">
    <property type="protein sequence ID" value="WEG71161.1"/>
    <property type="molecule type" value="Genomic_DNA"/>
</dbReference>
<evidence type="ECO:0000256" key="9">
    <source>
        <dbReference type="ARBA" id="ARBA00022870"/>
    </source>
</evidence>
<dbReference type="EMBL" id="OP429122">
    <property type="protein sequence ID" value="WEG68933.1"/>
    <property type="molecule type" value="Genomic_DNA"/>
</dbReference>
<comment type="subcellular location">
    <subcellularLocation>
        <location evidence="1">Virion membrane</location>
        <topology evidence="1">Single-pass type I membrane protein</topology>
    </subcellularLocation>
</comment>
<evidence type="ECO:0000256" key="7">
    <source>
        <dbReference type="ARBA" id="ARBA00022729"/>
    </source>
</evidence>
<evidence type="ECO:0000256" key="12">
    <source>
        <dbReference type="ARBA" id="ARBA00022989"/>
    </source>
</evidence>
<evidence type="ECO:0000256" key="16">
    <source>
        <dbReference type="ARBA" id="ARBA00023296"/>
    </source>
</evidence>
<evidence type="ECO:0000313" key="19">
    <source>
        <dbReference type="EMBL" id="WEG68797.1"/>
    </source>
</evidence>
<evidence type="ECO:0000256" key="3">
    <source>
        <dbReference type="ARBA" id="ARBA00022511"/>
    </source>
</evidence>
<evidence type="ECO:0000259" key="18">
    <source>
        <dbReference type="Pfam" id="PF17488"/>
    </source>
</evidence>
<feature type="transmembrane region" description="Helical" evidence="17">
    <location>
        <begin position="689"/>
        <end position="709"/>
    </location>
</feature>
<keyword evidence="10 20" id="KW-0261">Viral envelope protein</keyword>
<evidence type="ECO:0000256" key="6">
    <source>
        <dbReference type="ARBA" id="ARBA00022692"/>
    </source>
</evidence>
<evidence type="ECO:0000256" key="17">
    <source>
        <dbReference type="SAM" id="Phobius"/>
    </source>
</evidence>
<keyword evidence="14 17" id="KW-0472">Membrane</keyword>
<keyword evidence="12 17" id="KW-1133">Transmembrane helix</keyword>
<accession>A0A9Y1IJR7</accession>
<keyword evidence="7" id="KW-0732">Signal</keyword>
<feature type="domain" description="Herpesvirus glycoprotein H C-terminal" evidence="18">
    <location>
        <begin position="544"/>
        <end position="681"/>
    </location>
</feature>
<evidence type="ECO:0000256" key="10">
    <source>
        <dbReference type="ARBA" id="ARBA00022879"/>
    </source>
</evidence>
<sequence>MKTTLILITTASLLCVTRFVAGQHESPISSLIQYSPYSKRKVCTNDNRSNVTIADAALFTFNFNDGDTVKVFQVPRCIFDTDVARTIFQSVNLTENIDEYRKRFRDFYIVPLHGTYKLIPKSSIIIYLNSGLSPPPSSSVTIKNFLIDMKTAHQIRKDKLCAISDHPAIFSMRVLCSHHVMRWETHTATISLTAKFFILTLGPNPSPSEDTLALFFGEMRQLDLKAPYSAGAFMLRQTEKHDLSIIVRESAANVRYRFLDEPTFLLKTLSSDYTDLTICLRVFSSLAGTILRTEQCGRITKITTELLFTYGLCMFVGNSVRYQDNDPISLPAWRQSELELAGQFIRRCFKTLTANPTPTFRSRATLKTKDNLHISNIIASLSTAMHTATMADLTYLFRSETIPPNANQDILFEKLLLSVDSYYRSSLKNPLTAHTRRVLLRVDETIRTQLNTSEPARIHFLLLASMCSPKELLLWSEALYTPNKGAPSDLYSPCLCGARRDYNHNTIKTLLSTARRPAYRGDTAMIVAKLFTPPRKEVAEESYCLPDAVPSTSITSAEVTYVFTSEYALKGVIYPVTNTVIGKNLIITVLKRQTACILSKKYRDLASVTVVNNVTFTERCEFCGSTLVEYDEVGGLTNIIYIPTFLDLQFITDPQNRLLVATPRVHYLLLTKNGTVLEVTDILIRMKRVSYSIIIISLVAAAICLVGLYKLCRPK</sequence>
<keyword evidence="5" id="KW-1162">Viral penetration into host cytoplasm</keyword>
<dbReference type="Pfam" id="PF02489">
    <property type="entry name" value="Herpes_glycop_H"/>
    <property type="match status" value="1"/>
</dbReference>
<reference evidence="20" key="1">
    <citation type="submission" date="2022-09" db="EMBL/GenBank/DDBJ databases">
        <authorList>
            <person name="Vucak M."/>
            <person name="Davison A.J."/>
        </authorList>
    </citation>
    <scope>NUCLEOTIDE SEQUENCE</scope>
    <source>
        <strain evidence="19">Mnat29</strain>
        <strain evidence="20">Mnat36</strain>
    </source>
</reference>
<dbReference type="Pfam" id="PF17488">
    <property type="entry name" value="Herpes_glycoH_C"/>
    <property type="match status" value="1"/>
</dbReference>
<dbReference type="HAMAP" id="MF_04033">
    <property type="entry name" value="HSV_GH"/>
    <property type="match status" value="1"/>
</dbReference>
<keyword evidence="6 17" id="KW-0812">Transmembrane</keyword>
<dbReference type="InterPro" id="IPR035305">
    <property type="entry name" value="Herpes_glycoH_C"/>
</dbReference>
<dbReference type="InterPro" id="IPR038172">
    <property type="entry name" value="Herpes_glycoH_C_sf"/>
</dbReference>
<evidence type="ECO:0000313" key="20">
    <source>
        <dbReference type="EMBL" id="WEG68933.1"/>
    </source>
</evidence>
<keyword evidence="15" id="KW-0325">Glycoprotein</keyword>
<dbReference type="GO" id="GO:0055036">
    <property type="term" value="C:virion membrane"/>
    <property type="evidence" value="ECO:0007669"/>
    <property type="project" value="UniProtKB-SubCell"/>
</dbReference>
<keyword evidence="9" id="KW-1043">Host membrane</keyword>
<gene>
    <name evidence="20" type="primary">M75</name>
</gene>
<dbReference type="GO" id="GO:0019031">
    <property type="term" value="C:viral envelope"/>
    <property type="evidence" value="ECO:0007669"/>
    <property type="project" value="UniProtKB-KW"/>
</dbReference>
<protein>
    <submittedName>
        <fullName evidence="20">Envelope glycoprotein H</fullName>
    </submittedName>
</protein>
<keyword evidence="16" id="KW-1160">Virus entry into host cell</keyword>
<dbReference type="GO" id="GO:0046718">
    <property type="term" value="P:symbiont entry into host cell"/>
    <property type="evidence" value="ECO:0007669"/>
    <property type="project" value="UniProtKB-KW"/>
</dbReference>
<evidence type="ECO:0000256" key="1">
    <source>
        <dbReference type="ARBA" id="ARBA00004563"/>
    </source>
</evidence>
<evidence type="ECO:0000256" key="4">
    <source>
        <dbReference type="ARBA" id="ARBA00022521"/>
    </source>
</evidence>